<keyword evidence="9 11" id="KW-0472">Membrane</keyword>
<dbReference type="GO" id="GO:0005765">
    <property type="term" value="C:lysosomal membrane"/>
    <property type="evidence" value="ECO:0007669"/>
    <property type="project" value="UniProtKB-SubCell"/>
</dbReference>
<evidence type="ECO:0000313" key="13">
    <source>
        <dbReference type="EMBL" id="OQR78512.1"/>
    </source>
</evidence>
<name>A0A1V9XYJ5_9ACAR</name>
<dbReference type="Proteomes" id="UP000192247">
    <property type="component" value="Unassembled WGS sequence"/>
</dbReference>
<dbReference type="FunCoup" id="A0A1V9XYJ5">
    <property type="interactions" value="848"/>
</dbReference>
<dbReference type="PANTHER" id="PTHR21014">
    <property type="entry name" value="PHOSPHATIDYLINOSITOL-4,5-BISPHOSPHATE 4-PHOSPHATASE"/>
    <property type="match status" value="1"/>
</dbReference>
<dbReference type="GO" id="GO:0030670">
    <property type="term" value="C:phagocytic vesicle membrane"/>
    <property type="evidence" value="ECO:0007669"/>
    <property type="project" value="TreeGrafter"/>
</dbReference>
<accession>A0A1V9XYJ5</accession>
<evidence type="ECO:0000256" key="3">
    <source>
        <dbReference type="ARBA" id="ARBA00004155"/>
    </source>
</evidence>
<feature type="transmembrane region" description="Helical" evidence="11">
    <location>
        <begin position="222"/>
        <end position="245"/>
    </location>
</feature>
<dbReference type="GO" id="GO:0046856">
    <property type="term" value="P:phosphatidylinositol dephosphorylation"/>
    <property type="evidence" value="ECO:0007669"/>
    <property type="project" value="InterPro"/>
</dbReference>
<sequence length="305" mass="33050">MAQNERQPLLGGNNQSTGTAGNKATGYISDQGRYGDRASSSTGNRRYEENITQVELPSALMPQSPPYGPKIPCKVYIYIYIPLFYIMPILPRNVLQVCGETIDLTDRMDSPVVKCAKCNQSTPIRSAPPGKKYIRCTCRCLLICKATAQRVSCPRSDCGRVLYLASLPDSFPGYSLPGLCSVACGYCGQAFMFNTLSNALARCPSCRKVTSVGAEFARSRGLVFLILSILSAILGIAITLASYKLAGTEKAWLAAYVVCFLLFIVLLLRAIYYCTLKVSHVNNPGGGANSTLGSLQRENLGHVNV</sequence>
<evidence type="ECO:0000313" key="14">
    <source>
        <dbReference type="Proteomes" id="UP000192247"/>
    </source>
</evidence>
<dbReference type="GO" id="GO:0031902">
    <property type="term" value="C:late endosome membrane"/>
    <property type="evidence" value="ECO:0007669"/>
    <property type="project" value="UniProtKB-SubCell"/>
</dbReference>
<dbReference type="Pfam" id="PF09788">
    <property type="entry name" value="Tmemb_55A"/>
    <property type="match status" value="1"/>
</dbReference>
<keyword evidence="6 11" id="KW-0967">Endosome</keyword>
<dbReference type="PANTHER" id="PTHR21014:SF6">
    <property type="entry name" value="PHOSPHATIDYLINOSITOL-4,5-BISPHOSPHATE 4-PHOSPHATASE"/>
    <property type="match status" value="1"/>
</dbReference>
<evidence type="ECO:0000256" key="11">
    <source>
        <dbReference type="RuleBase" id="RU365008"/>
    </source>
</evidence>
<comment type="function">
    <text evidence="11">Catalyzes the hydrolysis of phosphatidylinositol-4,5-bisphosphate (PtdIns-4,5-P2) to phosphatidylinositol-4-phosphate (PtdIns-4-P).</text>
</comment>
<reference evidence="13 14" key="1">
    <citation type="journal article" date="2017" name="Gigascience">
        <title>Draft genome of the honey bee ectoparasitic mite, Tropilaelaps mercedesae, is shaped by the parasitic life history.</title>
        <authorList>
            <person name="Dong X."/>
            <person name="Armstrong S.D."/>
            <person name="Xia D."/>
            <person name="Makepeace B.L."/>
            <person name="Darby A.C."/>
            <person name="Kadowaki T."/>
        </authorList>
    </citation>
    <scope>NUCLEOTIDE SEQUENCE [LARGE SCALE GENOMIC DNA]</scope>
    <source>
        <strain evidence="13">Wuxi-XJTLU</strain>
    </source>
</reference>
<dbReference type="InParanoid" id="A0A1V9XYJ5"/>
<comment type="subcellular location">
    <subcellularLocation>
        <location evidence="2 11">Late endosome membrane</location>
        <topology evidence="2 11">Multi-pass membrane protein</topology>
    </subcellularLocation>
    <subcellularLocation>
        <location evidence="3 11">Lysosome membrane</location>
        <topology evidence="3 11">Multi-pass membrane protein</topology>
    </subcellularLocation>
</comment>
<evidence type="ECO:0000256" key="6">
    <source>
        <dbReference type="ARBA" id="ARBA00022753"/>
    </source>
</evidence>
<feature type="compositionally biased region" description="Polar residues" evidence="12">
    <location>
        <begin position="38"/>
        <end position="48"/>
    </location>
</feature>
<evidence type="ECO:0000256" key="2">
    <source>
        <dbReference type="ARBA" id="ARBA00004107"/>
    </source>
</evidence>
<evidence type="ECO:0000256" key="7">
    <source>
        <dbReference type="ARBA" id="ARBA00022801"/>
    </source>
</evidence>
<comment type="caution">
    <text evidence="13">The sequence shown here is derived from an EMBL/GenBank/DDBJ whole genome shotgun (WGS) entry which is preliminary data.</text>
</comment>
<keyword evidence="8 11" id="KW-1133">Transmembrane helix</keyword>
<keyword evidence="10 11" id="KW-0458">Lysosome</keyword>
<feature type="compositionally biased region" description="Polar residues" evidence="12">
    <location>
        <begin position="1"/>
        <end position="22"/>
    </location>
</feature>
<protein>
    <recommendedName>
        <fullName evidence="4 11">Phosphatidylinositol-4,5-bisphosphate 4-phosphatase</fullName>
        <ecNumber evidence="4 11">3.1.3.78</ecNumber>
    </recommendedName>
</protein>
<dbReference type="GO" id="GO:0034597">
    <property type="term" value="F:phosphatidylinositol-4,5-bisphosphate 4-phosphatase activity"/>
    <property type="evidence" value="ECO:0007669"/>
    <property type="project" value="UniProtKB-EC"/>
</dbReference>
<evidence type="ECO:0000256" key="12">
    <source>
        <dbReference type="SAM" id="MobiDB-lite"/>
    </source>
</evidence>
<evidence type="ECO:0000256" key="8">
    <source>
        <dbReference type="ARBA" id="ARBA00022989"/>
    </source>
</evidence>
<evidence type="ECO:0000256" key="10">
    <source>
        <dbReference type="ARBA" id="ARBA00023228"/>
    </source>
</evidence>
<keyword evidence="5 11" id="KW-0812">Transmembrane</keyword>
<feature type="region of interest" description="Disordered" evidence="12">
    <location>
        <begin position="1"/>
        <end position="48"/>
    </location>
</feature>
<gene>
    <name evidence="13" type="ORF">BIW11_06359</name>
</gene>
<dbReference type="EMBL" id="MNPL01002148">
    <property type="protein sequence ID" value="OQR78512.1"/>
    <property type="molecule type" value="Genomic_DNA"/>
</dbReference>
<dbReference type="EC" id="3.1.3.78" evidence="4 11"/>
<keyword evidence="14" id="KW-1185">Reference proteome</keyword>
<proteinExistence type="predicted"/>
<evidence type="ECO:0000256" key="5">
    <source>
        <dbReference type="ARBA" id="ARBA00022692"/>
    </source>
</evidence>
<keyword evidence="7 11" id="KW-0378">Hydrolase</keyword>
<dbReference type="GO" id="GO:0005886">
    <property type="term" value="C:plasma membrane"/>
    <property type="evidence" value="ECO:0007669"/>
    <property type="project" value="TreeGrafter"/>
</dbReference>
<organism evidence="13 14">
    <name type="scientific">Tropilaelaps mercedesae</name>
    <dbReference type="NCBI Taxonomy" id="418985"/>
    <lineage>
        <taxon>Eukaryota</taxon>
        <taxon>Metazoa</taxon>
        <taxon>Ecdysozoa</taxon>
        <taxon>Arthropoda</taxon>
        <taxon>Chelicerata</taxon>
        <taxon>Arachnida</taxon>
        <taxon>Acari</taxon>
        <taxon>Parasitiformes</taxon>
        <taxon>Mesostigmata</taxon>
        <taxon>Gamasina</taxon>
        <taxon>Dermanyssoidea</taxon>
        <taxon>Laelapidae</taxon>
        <taxon>Tropilaelaps</taxon>
    </lineage>
</organism>
<evidence type="ECO:0000256" key="4">
    <source>
        <dbReference type="ARBA" id="ARBA00012936"/>
    </source>
</evidence>
<dbReference type="InterPro" id="IPR019178">
    <property type="entry name" value="PtdIns-P2-Ptase"/>
</dbReference>
<evidence type="ECO:0000256" key="1">
    <source>
        <dbReference type="ARBA" id="ARBA00001261"/>
    </source>
</evidence>
<comment type="catalytic activity">
    <reaction evidence="1 11">
        <text>a 1,2-diacyl-sn-glycero-3-phospho-(1D-myo-inositol-4,5-bisphosphate) + H2O = a 1,2-diacyl-sn-glycero-3-phospho-(1D-myo-inositol-5-phosphate) + phosphate</text>
        <dbReference type="Rhea" id="RHEA:25674"/>
        <dbReference type="ChEBI" id="CHEBI:15377"/>
        <dbReference type="ChEBI" id="CHEBI:43474"/>
        <dbReference type="ChEBI" id="CHEBI:57795"/>
        <dbReference type="ChEBI" id="CHEBI:58456"/>
        <dbReference type="EC" id="3.1.3.78"/>
    </reaction>
</comment>
<evidence type="ECO:0000256" key="9">
    <source>
        <dbReference type="ARBA" id="ARBA00023136"/>
    </source>
</evidence>
<feature type="transmembrane region" description="Helical" evidence="11">
    <location>
        <begin position="251"/>
        <end position="272"/>
    </location>
</feature>
<dbReference type="STRING" id="418985.A0A1V9XYJ5"/>
<dbReference type="OrthoDB" id="9939933at2759"/>
<dbReference type="AlphaFoldDB" id="A0A1V9XYJ5"/>